<reference evidence="2 3" key="1">
    <citation type="submission" date="2020-08" db="EMBL/GenBank/DDBJ databases">
        <title>Streptomyces sp. PSKA01 genome sequencing and assembly.</title>
        <authorList>
            <person name="Mandal S."/>
            <person name="Maiti P.K."/>
            <person name="Das P."/>
        </authorList>
    </citation>
    <scope>NUCLEOTIDE SEQUENCE [LARGE SCALE GENOMIC DNA]</scope>
    <source>
        <strain evidence="2 3">PSKA01</strain>
    </source>
</reference>
<dbReference type="EMBL" id="JACMSF010000005">
    <property type="protein sequence ID" value="MBC2901356.1"/>
    <property type="molecule type" value="Genomic_DNA"/>
</dbReference>
<dbReference type="AlphaFoldDB" id="A0A7X1M869"/>
<evidence type="ECO:0000256" key="1">
    <source>
        <dbReference type="SAM" id="MobiDB-lite"/>
    </source>
</evidence>
<sequence length="50" mass="5290">MTTDGLREPGERVQAADSAGQGEGLRVEGRPTTTVPVIPLWQRLDGGTRG</sequence>
<comment type="caution">
    <text evidence="2">The sequence shown here is derived from an EMBL/GenBank/DDBJ whole genome shotgun (WGS) entry which is preliminary data.</text>
</comment>
<gene>
    <name evidence="2" type="ORF">H4N64_07005</name>
</gene>
<organism evidence="2 3">
    <name type="scientific">Streptomyces cupreus</name>
    <dbReference type="NCBI Taxonomy" id="2759956"/>
    <lineage>
        <taxon>Bacteria</taxon>
        <taxon>Bacillati</taxon>
        <taxon>Actinomycetota</taxon>
        <taxon>Actinomycetes</taxon>
        <taxon>Kitasatosporales</taxon>
        <taxon>Streptomycetaceae</taxon>
        <taxon>Streptomyces</taxon>
    </lineage>
</organism>
<dbReference type="Proteomes" id="UP000584670">
    <property type="component" value="Unassembled WGS sequence"/>
</dbReference>
<feature type="compositionally biased region" description="Basic and acidic residues" evidence="1">
    <location>
        <begin position="1"/>
        <end position="11"/>
    </location>
</feature>
<proteinExistence type="predicted"/>
<protein>
    <submittedName>
        <fullName evidence="2">Uncharacterized protein</fullName>
    </submittedName>
</protein>
<evidence type="ECO:0000313" key="3">
    <source>
        <dbReference type="Proteomes" id="UP000584670"/>
    </source>
</evidence>
<dbReference type="RefSeq" id="WP_186281217.1">
    <property type="nucleotide sequence ID" value="NZ_JACMSF010000005.1"/>
</dbReference>
<keyword evidence="3" id="KW-1185">Reference proteome</keyword>
<evidence type="ECO:0000313" key="2">
    <source>
        <dbReference type="EMBL" id="MBC2901356.1"/>
    </source>
</evidence>
<feature type="region of interest" description="Disordered" evidence="1">
    <location>
        <begin position="1"/>
        <end position="33"/>
    </location>
</feature>
<name>A0A7X1M869_9ACTN</name>
<accession>A0A7X1M869</accession>